<dbReference type="EMBL" id="JRGF01000004">
    <property type="protein sequence ID" value="KHE42506.1"/>
    <property type="molecule type" value="Genomic_DNA"/>
</dbReference>
<dbReference type="Proteomes" id="UP000030889">
    <property type="component" value="Unassembled WGS sequence"/>
</dbReference>
<dbReference type="RefSeq" id="WP_035472612.1">
    <property type="nucleotide sequence ID" value="NZ_JRGF01000004.1"/>
</dbReference>
<name>A0ABR4YKB3_9BACT</name>
<sequence>MKLTRIILLAALLLATGTTASAKKPIPIERYQKNIMRIVKQQPFYNPAHEYVFMYLPFKEIEGNPYEHIQTGQDLLEHTVRIFPDVNNPNLQMDLWLYDADSLMLCAELLYPFASIYRPASVNICRVQYLLRNNIQEYFFIGYTFLWLRGIRYSYR</sequence>
<evidence type="ECO:0000313" key="2">
    <source>
        <dbReference type="EMBL" id="KHE42506.1"/>
    </source>
</evidence>
<feature type="chain" id="PRO_5046382428" evidence="1">
    <location>
        <begin position="23"/>
        <end position="156"/>
    </location>
</feature>
<protein>
    <submittedName>
        <fullName evidence="2">Uncharacterized protein</fullName>
    </submittedName>
</protein>
<evidence type="ECO:0000313" key="3">
    <source>
        <dbReference type="Proteomes" id="UP000030889"/>
    </source>
</evidence>
<proteinExistence type="predicted"/>
<feature type="signal peptide" evidence="1">
    <location>
        <begin position="1"/>
        <end position="22"/>
    </location>
</feature>
<reference evidence="2 3" key="1">
    <citation type="submission" date="2014-09" db="EMBL/GenBank/DDBJ databases">
        <title>Alistipes sp. 627, sp. nov., a novel member of the family Rikenellaceae isolated from human faeces.</title>
        <authorList>
            <person name="Shkoporov A.N."/>
            <person name="Chaplin A.V."/>
            <person name="Motuzova O.V."/>
            <person name="Kafarskaia L.I."/>
            <person name="Khokhlova E.V."/>
            <person name="Efimov B.A."/>
        </authorList>
    </citation>
    <scope>NUCLEOTIDE SEQUENCE [LARGE SCALE GENOMIC DNA]</scope>
    <source>
        <strain evidence="2 3">627</strain>
    </source>
</reference>
<organism evidence="2 3">
    <name type="scientific">Alistipes inops</name>
    <dbReference type="NCBI Taxonomy" id="1501391"/>
    <lineage>
        <taxon>Bacteria</taxon>
        <taxon>Pseudomonadati</taxon>
        <taxon>Bacteroidota</taxon>
        <taxon>Bacteroidia</taxon>
        <taxon>Bacteroidales</taxon>
        <taxon>Rikenellaceae</taxon>
        <taxon>Alistipes</taxon>
    </lineage>
</organism>
<keyword evidence="1" id="KW-0732">Signal</keyword>
<comment type="caution">
    <text evidence="2">The sequence shown here is derived from an EMBL/GenBank/DDBJ whole genome shotgun (WGS) entry which is preliminary data.</text>
</comment>
<evidence type="ECO:0000256" key="1">
    <source>
        <dbReference type="SAM" id="SignalP"/>
    </source>
</evidence>
<keyword evidence="3" id="KW-1185">Reference proteome</keyword>
<accession>A0ABR4YKB3</accession>
<gene>
    <name evidence="2" type="ORF">LG35_04610</name>
</gene>